<feature type="transmembrane region" description="Helical" evidence="7">
    <location>
        <begin position="378"/>
        <end position="402"/>
    </location>
</feature>
<dbReference type="PANTHER" id="PTHR30572">
    <property type="entry name" value="MEMBRANE COMPONENT OF TRANSPORTER-RELATED"/>
    <property type="match status" value="1"/>
</dbReference>
<evidence type="ECO:0000256" key="2">
    <source>
        <dbReference type="ARBA" id="ARBA00022475"/>
    </source>
</evidence>
<keyword evidence="3 7" id="KW-0812">Transmembrane</keyword>
<dbReference type="GO" id="GO:0022857">
    <property type="term" value="F:transmembrane transporter activity"/>
    <property type="evidence" value="ECO:0007669"/>
    <property type="project" value="TreeGrafter"/>
</dbReference>
<feature type="domain" description="MacB-like periplasmic core" evidence="9">
    <location>
        <begin position="434"/>
        <end position="637"/>
    </location>
</feature>
<evidence type="ECO:0000259" key="8">
    <source>
        <dbReference type="Pfam" id="PF02687"/>
    </source>
</evidence>
<feature type="transmembrane region" description="Helical" evidence="7">
    <location>
        <begin position="753"/>
        <end position="774"/>
    </location>
</feature>
<feature type="transmembrane region" description="Helical" evidence="7">
    <location>
        <begin position="427"/>
        <end position="447"/>
    </location>
</feature>
<dbReference type="InterPro" id="IPR025857">
    <property type="entry name" value="MacB_PCD"/>
</dbReference>
<gene>
    <name evidence="10" type="ORF">LPB138_03930</name>
</gene>
<accession>A0A1D8P5L3</accession>
<dbReference type="Pfam" id="PF02687">
    <property type="entry name" value="FtsX"/>
    <property type="match status" value="2"/>
</dbReference>
<evidence type="ECO:0000313" key="11">
    <source>
        <dbReference type="Proteomes" id="UP000176050"/>
    </source>
</evidence>
<evidence type="ECO:0000256" key="1">
    <source>
        <dbReference type="ARBA" id="ARBA00004651"/>
    </source>
</evidence>
<comment type="subcellular location">
    <subcellularLocation>
        <location evidence="1">Cell membrane</location>
        <topology evidence="1">Multi-pass membrane protein</topology>
    </subcellularLocation>
</comment>
<dbReference type="PANTHER" id="PTHR30572:SF4">
    <property type="entry name" value="ABC TRANSPORTER PERMEASE YTRF"/>
    <property type="match status" value="1"/>
</dbReference>
<keyword evidence="5 7" id="KW-0472">Membrane</keyword>
<feature type="transmembrane region" description="Helical" evidence="7">
    <location>
        <begin position="286"/>
        <end position="307"/>
    </location>
</feature>
<dbReference type="RefSeq" id="WP_070236021.1">
    <property type="nucleotide sequence ID" value="NZ_CP017478.1"/>
</dbReference>
<dbReference type="Pfam" id="PF12704">
    <property type="entry name" value="MacB_PCD"/>
    <property type="match status" value="2"/>
</dbReference>
<organism evidence="10 11">
    <name type="scientific">Urechidicola croceus</name>
    <dbReference type="NCBI Taxonomy" id="1850246"/>
    <lineage>
        <taxon>Bacteria</taxon>
        <taxon>Pseudomonadati</taxon>
        <taxon>Bacteroidota</taxon>
        <taxon>Flavobacteriia</taxon>
        <taxon>Flavobacteriales</taxon>
        <taxon>Flavobacteriaceae</taxon>
        <taxon>Urechidicola</taxon>
    </lineage>
</organism>
<name>A0A1D8P5L3_9FLAO</name>
<feature type="domain" description="ABC3 transporter permease C-terminal" evidence="8">
    <location>
        <begin position="673"/>
        <end position="783"/>
    </location>
</feature>
<sequence>MIRNYFKIAWRNILSNKASSAINIGGLAVGMAVAILISLWIHKEMTYNKYHENYNTIAQVWQNQTYNGKIGSQVANPAVMAETIRNEFGSDFKYVIQSSWTNELTLTHGDKAFFKLGNYFEPEVIDMLSLKMIRGNSDGLKKMHSIILSESVAEVFFGTEDPIGKTIKLDNKVDVNVTGVYEDIPQNNSLKDVSFMLPWDLYLSRNPWIKKMEDPWGSNFTQTYAQIAPNTNFEDLSKKIKDVKLTKLNDESKLYNPQVFLHPMSRWHLYSNFENGINNGGRIDNVWLFAIIGIFVLLLACINFMNLSTARSEKRAKEVGIRKAIGSKRSQLISQFFSESVLISLFAFLLSILLVLVMLPYFNRIADANITIPWTNPIFWIIGLFFSILTGLIAGIYPALYLSSFNPVKVLKGTLQTGRYSSLPRKVLVVSQFAISITLIIGTIVVYQQINHAQNRPLGYEKNGLISVSSNDEAHKHISAIRSTLIDNGAIIEMTESQSPMTDVWNTNGGISWEGKDPNLAVDFPNNAVNYEFGKTIGWKIKEGRDFSRDFGTDSLAFILNESAVTFMNLKDPIGKIIRWNNNPYTIIGVVEDMLVQSPYKPVRASLFHLSNVEENLFTIKLNPAISVKESMSKVEAAFKTYNPAIPFDANFVDEDFARKFGNEKRIGELAAFFTILAIFISCLGLFGLASYVAEQRTKEIGIRKVLGATVVTLWQMLSKDFITLVFIACVIAVPIGYYFMDNWLQKFDYHTTISWWIFGLSCIGALIITLFTVSYQAIKAALANPVKSIKTE</sequence>
<feature type="transmembrane region" description="Helical" evidence="7">
    <location>
        <begin position="21"/>
        <end position="41"/>
    </location>
</feature>
<protein>
    <submittedName>
        <fullName evidence="10">ABC transporter permease</fullName>
    </submittedName>
</protein>
<keyword evidence="4 7" id="KW-1133">Transmembrane helix</keyword>
<comment type="similarity">
    <text evidence="6">Belongs to the ABC-4 integral membrane protein family.</text>
</comment>
<reference evidence="10 11" key="1">
    <citation type="submission" date="2016-10" db="EMBL/GenBank/DDBJ databases">
        <title>Lutibacter sp. LPB0138, isolated from marine gastropod.</title>
        <authorList>
            <person name="Kim E."/>
            <person name="Yi H."/>
        </authorList>
    </citation>
    <scope>NUCLEOTIDE SEQUENCE [LARGE SCALE GENOMIC DNA]</scope>
    <source>
        <strain evidence="10 11">LPB0138</strain>
    </source>
</reference>
<dbReference type="EMBL" id="CP017478">
    <property type="protein sequence ID" value="AOW19882.1"/>
    <property type="molecule type" value="Genomic_DNA"/>
</dbReference>
<feature type="transmembrane region" description="Helical" evidence="7">
    <location>
        <begin position="336"/>
        <end position="358"/>
    </location>
</feature>
<dbReference type="InterPro" id="IPR050250">
    <property type="entry name" value="Macrolide_Exporter_MacB"/>
</dbReference>
<dbReference type="AlphaFoldDB" id="A0A1D8P5L3"/>
<evidence type="ECO:0000256" key="4">
    <source>
        <dbReference type="ARBA" id="ARBA00022989"/>
    </source>
</evidence>
<evidence type="ECO:0000256" key="5">
    <source>
        <dbReference type="ARBA" id="ARBA00023136"/>
    </source>
</evidence>
<evidence type="ECO:0000259" key="9">
    <source>
        <dbReference type="Pfam" id="PF12704"/>
    </source>
</evidence>
<feature type="domain" description="ABC3 transporter permease C-terminal" evidence="8">
    <location>
        <begin position="291"/>
        <end position="407"/>
    </location>
</feature>
<dbReference type="STRING" id="1850246.LPB138_03930"/>
<keyword evidence="11" id="KW-1185">Reference proteome</keyword>
<proteinExistence type="inferred from homology"/>
<dbReference type="KEGG" id="lul:LPB138_03930"/>
<dbReference type="Proteomes" id="UP000176050">
    <property type="component" value="Chromosome"/>
</dbReference>
<dbReference type="InterPro" id="IPR003838">
    <property type="entry name" value="ABC3_permease_C"/>
</dbReference>
<evidence type="ECO:0000256" key="7">
    <source>
        <dbReference type="SAM" id="Phobius"/>
    </source>
</evidence>
<evidence type="ECO:0000256" key="6">
    <source>
        <dbReference type="ARBA" id="ARBA00038076"/>
    </source>
</evidence>
<keyword evidence="2" id="KW-1003">Cell membrane</keyword>
<feature type="transmembrane region" description="Helical" evidence="7">
    <location>
        <begin position="722"/>
        <end position="741"/>
    </location>
</feature>
<feature type="transmembrane region" description="Helical" evidence="7">
    <location>
        <begin position="670"/>
        <end position="694"/>
    </location>
</feature>
<dbReference type="OrthoDB" id="8740261at2"/>
<evidence type="ECO:0000256" key="3">
    <source>
        <dbReference type="ARBA" id="ARBA00022692"/>
    </source>
</evidence>
<dbReference type="GO" id="GO:0005886">
    <property type="term" value="C:plasma membrane"/>
    <property type="evidence" value="ECO:0007669"/>
    <property type="project" value="UniProtKB-SubCell"/>
</dbReference>
<evidence type="ECO:0000313" key="10">
    <source>
        <dbReference type="EMBL" id="AOW19882.1"/>
    </source>
</evidence>
<feature type="domain" description="MacB-like periplasmic core" evidence="9">
    <location>
        <begin position="20"/>
        <end position="242"/>
    </location>
</feature>